<name>A0ABM7YGK0_9BURK</name>
<keyword evidence="3" id="KW-1185">Reference proteome</keyword>
<feature type="transmembrane region" description="Helical" evidence="1">
    <location>
        <begin position="59"/>
        <end position="82"/>
    </location>
</feature>
<keyword evidence="1" id="KW-0472">Membrane</keyword>
<dbReference type="RefSeq" id="WP_251971591.1">
    <property type="nucleotide sequence ID" value="NZ_AP025730.1"/>
</dbReference>
<dbReference type="EMBL" id="AP025730">
    <property type="protein sequence ID" value="BDI03297.1"/>
    <property type="molecule type" value="Genomic_DNA"/>
</dbReference>
<evidence type="ECO:0000256" key="1">
    <source>
        <dbReference type="SAM" id="Phobius"/>
    </source>
</evidence>
<accession>A0ABM7YGK0</accession>
<protein>
    <recommendedName>
        <fullName evidence="4">GlsB/YeaQ/YmgE family stress response membrane protein</fullName>
    </recommendedName>
</protein>
<organism evidence="2 3">
    <name type="scientific">Sphaerotilus microaerophilus</name>
    <dbReference type="NCBI Taxonomy" id="2914710"/>
    <lineage>
        <taxon>Bacteria</taxon>
        <taxon>Pseudomonadati</taxon>
        <taxon>Pseudomonadota</taxon>
        <taxon>Betaproteobacteria</taxon>
        <taxon>Burkholderiales</taxon>
        <taxon>Sphaerotilaceae</taxon>
        <taxon>Sphaerotilus</taxon>
    </lineage>
</organism>
<reference evidence="2" key="1">
    <citation type="submission" date="2022-04" db="EMBL/GenBank/DDBJ databases">
        <title>Whole genome sequence of Sphaerotilus sp. FB-5.</title>
        <authorList>
            <person name="Takeda M."/>
            <person name="Narihara S."/>
            <person name="Akimoto M."/>
            <person name="Akimoto R."/>
            <person name="Nishiyashiki S."/>
            <person name="Murakami T."/>
        </authorList>
    </citation>
    <scope>NUCLEOTIDE SEQUENCE</scope>
    <source>
        <strain evidence="2">FB-5</strain>
    </source>
</reference>
<sequence length="91" mass="9137">MSLTGWFLVAAASLLAGGLLGALLRPRSLAPVVIATVIAFGAAVSGMIASAWLQQPTATTLFGLASIAIPAVGALAWVGALVGRRWRPPAS</sequence>
<proteinExistence type="predicted"/>
<gene>
    <name evidence="2" type="ORF">CATMQ487_02670</name>
</gene>
<evidence type="ECO:0000313" key="3">
    <source>
        <dbReference type="Proteomes" id="UP001057498"/>
    </source>
</evidence>
<evidence type="ECO:0008006" key="4">
    <source>
        <dbReference type="Google" id="ProtNLM"/>
    </source>
</evidence>
<feature type="transmembrane region" description="Helical" evidence="1">
    <location>
        <begin position="6"/>
        <end position="24"/>
    </location>
</feature>
<keyword evidence="1" id="KW-0812">Transmembrane</keyword>
<evidence type="ECO:0000313" key="2">
    <source>
        <dbReference type="EMBL" id="BDI03297.1"/>
    </source>
</evidence>
<keyword evidence="1" id="KW-1133">Transmembrane helix</keyword>
<dbReference type="Proteomes" id="UP001057498">
    <property type="component" value="Chromosome"/>
</dbReference>
<feature type="transmembrane region" description="Helical" evidence="1">
    <location>
        <begin position="31"/>
        <end position="53"/>
    </location>
</feature>